<accession>A0A0K8ULW2</accession>
<evidence type="ECO:0000313" key="5">
    <source>
        <dbReference type="EMBL" id="JAI27699.1"/>
    </source>
</evidence>
<feature type="region of interest" description="Disordered" evidence="3">
    <location>
        <begin position="77"/>
        <end position="97"/>
    </location>
</feature>
<dbReference type="OrthoDB" id="47801at2759"/>
<proteinExistence type="predicted"/>
<feature type="region of interest" description="Disordered" evidence="3">
    <location>
        <begin position="1058"/>
        <end position="1088"/>
    </location>
</feature>
<dbReference type="CDD" id="cd23837">
    <property type="entry name" value="UBCc_UBE2O"/>
    <property type="match status" value="1"/>
</dbReference>
<feature type="region of interest" description="Disordered" evidence="3">
    <location>
        <begin position="433"/>
        <end position="569"/>
    </location>
</feature>
<feature type="compositionally biased region" description="Acidic residues" evidence="3">
    <location>
        <begin position="517"/>
        <end position="537"/>
    </location>
</feature>
<dbReference type="InterPro" id="IPR057733">
    <property type="entry name" value="UBE2O-like_SH3-B"/>
</dbReference>
<feature type="compositionally biased region" description="Polar residues" evidence="3">
    <location>
        <begin position="492"/>
        <end position="504"/>
    </location>
</feature>
<feature type="compositionally biased region" description="Basic residues" evidence="3">
    <location>
        <begin position="553"/>
        <end position="569"/>
    </location>
</feature>
<dbReference type="Pfam" id="PF23044">
    <property type="entry name" value="SH3-C_UBE2O"/>
    <property type="match status" value="1"/>
</dbReference>
<feature type="compositionally biased region" description="Low complexity" evidence="3">
    <location>
        <begin position="437"/>
        <end position="449"/>
    </location>
</feature>
<dbReference type="InterPro" id="IPR016135">
    <property type="entry name" value="UBQ-conjugating_enzyme/RWD"/>
</dbReference>
<evidence type="ECO:0000259" key="4">
    <source>
        <dbReference type="PROSITE" id="PS50127"/>
    </source>
</evidence>
<evidence type="ECO:0000256" key="1">
    <source>
        <dbReference type="ARBA" id="ARBA00022679"/>
    </source>
</evidence>
<feature type="region of interest" description="Disordered" evidence="3">
    <location>
        <begin position="1465"/>
        <end position="1488"/>
    </location>
</feature>
<dbReference type="PANTHER" id="PTHR46116:SF15">
    <property type="entry name" value="(E3-INDEPENDENT) E2 UBIQUITIN-CONJUGATING ENZYME"/>
    <property type="match status" value="1"/>
</dbReference>
<evidence type="ECO:0000256" key="2">
    <source>
        <dbReference type="ARBA" id="ARBA00022786"/>
    </source>
</evidence>
<feature type="compositionally biased region" description="Polar residues" evidence="3">
    <location>
        <begin position="992"/>
        <end position="1017"/>
    </location>
</feature>
<feature type="compositionally biased region" description="Polar residues" evidence="3">
    <location>
        <begin position="1064"/>
        <end position="1088"/>
    </location>
</feature>
<feature type="compositionally biased region" description="Polar residues" evidence="3">
    <location>
        <begin position="77"/>
        <end position="86"/>
    </location>
</feature>
<dbReference type="PROSITE" id="PS50127">
    <property type="entry name" value="UBC_2"/>
    <property type="match status" value="1"/>
</dbReference>
<dbReference type="InterPro" id="IPR000608">
    <property type="entry name" value="UBC"/>
</dbReference>
<dbReference type="EMBL" id="GDHF01024615">
    <property type="protein sequence ID" value="JAI27699.1"/>
    <property type="molecule type" value="Transcribed_RNA"/>
</dbReference>
<name>A0A0K8ULW2_BACLA</name>
<dbReference type="Pfam" id="PF00179">
    <property type="entry name" value="UQ_con"/>
    <property type="match status" value="1"/>
</dbReference>
<dbReference type="Gene3D" id="3.10.110.10">
    <property type="entry name" value="Ubiquitin Conjugating Enzyme"/>
    <property type="match status" value="1"/>
</dbReference>
<gene>
    <name evidence="5" type="primary">UBE2O_0</name>
    <name evidence="5" type="ORF">c0_g1_i4</name>
</gene>
<feature type="region of interest" description="Disordered" evidence="3">
    <location>
        <begin position="888"/>
        <end position="924"/>
    </location>
</feature>
<feature type="region of interest" description="Disordered" evidence="3">
    <location>
        <begin position="991"/>
        <end position="1017"/>
    </location>
</feature>
<feature type="compositionally biased region" description="Polar residues" evidence="3">
    <location>
        <begin position="1474"/>
        <end position="1488"/>
    </location>
</feature>
<dbReference type="SUPFAM" id="SSF54495">
    <property type="entry name" value="UBC-like"/>
    <property type="match status" value="1"/>
</dbReference>
<keyword evidence="2" id="KW-0833">Ubl conjugation pathway</keyword>
<dbReference type="FunFam" id="3.10.110.10:FF:000136">
    <property type="entry name" value="Predicted protein"/>
    <property type="match status" value="1"/>
</dbReference>
<dbReference type="InterPro" id="IPR057735">
    <property type="entry name" value="UBE2O-like_tSH3-B"/>
</dbReference>
<feature type="compositionally biased region" description="Basic and acidic residues" evidence="3">
    <location>
        <begin position="476"/>
        <end position="491"/>
    </location>
</feature>
<reference evidence="5" key="1">
    <citation type="submission" date="2015-06" db="EMBL/GenBank/DDBJ databases">
        <authorList>
            <person name="Hoefler B.C."/>
            <person name="Straight P.D."/>
        </authorList>
    </citation>
    <scope>NUCLEOTIDE SEQUENCE</scope>
</reference>
<sequence>MMATNADSDHNEQLKIHDQKLQSNYSEKFLNDKGAATTNKSVEVNSNNSLVNSICCPNVKEDVSVESKFLPVKLGTPITQEQMQNEKPTDSDAEGEKTPLELGVGADSTADNQYFFEDEVFRVDKKGRVKFGLVIETSETYSGDEDDDFDDVLLKGEVRVAWYPDGKEEVQPEGAIALADRTLMPGDVVRRLVPGKDTQRGYCRDISMHADVKVLGTKYVIKNVMTERLLPINNWQRDSAVCLDSWVGSTKDVEEKAVLRSTAGARIEISSHNFYGFTDYNSRNTHGIFNPHVFYPGNTVVGRLPSLDEVKLLTPNIPIHKNKKGKPFKAKYTIESVETDSVWVHWQCKALSEENAIDTSVLEQPNPCVSGEDLMRLKRLNLFESCMVQISDRNYLKFSNLDNYIKKSQWEKEQASKFKVALAQIQKTENQYGGLVSSSGQNNAGSNSSHHTEKTKKKSSLIDADAKNAKPKKSTLKTDKLGSSNSRDKTATDTSIEHNASNFPSRKASKTNGEPEWVTDDEDEDDDEDDYFNEDFCEDRVSTTTCSSPSPHHSPKHSKRHLLKKKSKVPAKRSSLMIPEFQPKDGDELVTEALLVYSTATVVWQDGTVEAGISSTQLYPIHHLDNHEFFPGDFVVCGKEDGDMTYRDYGVIQMVDHQGRTARVKWYTTYTSADEPRPKYNGETEVSVYDLKDHPDFQYRPGTMVIRVANFVGEDASCTAGQIIDNFVDGRAKVWWVDGHISMCWPQDLFEVGQYDHADWGHESDDSWETESENSELGGSTPMIALEESHIITNIERTRIAIARLEEIFNMSLNLQNVEVMRNLLNVYKGCRYLDRLLNTSFFHEDNFQGLIERVRKGGTQSIAERAQDRKNRLFSYVQATSTNVKHHAVAPLDSIEKTPPRQPSDAKSAAGANESATTTSTSKEYAPKILFNISPTPFKSPSSVTDGGASNSITSPVVLPVLRLKSNTSISTVTQAPSTQTLSEKVVARKATSNATEAQPSVHNSGNADNKTNTGGANITAHHKNILAQNNQLLNSAMLNIERAFEKTCQLKSAMASSRDDSGNCSRNENCDGSSTSYSDLTNGSMRVNDDQNSMSCSSIEFNEDAAPEMDCVRLCALLKEQLVKCIQQIREKYYKGENINLSEVFTFDGIEEAHIEDPVDVNEEKSTEGLDTETSSIDDRQQINLAKSDIVDMSSPADANVCVSTKSMDSVLCSPIEATSTPIANSEYFQVLPQAPPAHKFQLTIFHPNNAQQYYRAVQREHRMLKTSLPPGVWVKVFEDRMDLLSVMIEGPKKTPYEDGLFFFDIQLGREYPKSPPLCHYISYCSDRLNPNLYEDGKVCISLLGTWAGRDSEIWGANSTLLQVIVSIQGLILVPEPYFNEAGYEKQKGTQQGSENSRMYNEMVIIKMVQSSTKLLQQPPELFRPEICEHWHQRGLSMYERIKGWMELSKATINNKNEEATAKTATEEMRQPKQTNTNTVNAEAPTTTFVPPDFPLVPASRGFCLTLAGLLETFNSKLLALKTERKLSVEKSDPTTTERHVE</sequence>
<dbReference type="SMART" id="SM00212">
    <property type="entry name" value="UBCc"/>
    <property type="match status" value="1"/>
</dbReference>
<feature type="domain" description="UBC core" evidence="4">
    <location>
        <begin position="1255"/>
        <end position="1415"/>
    </location>
</feature>
<dbReference type="Pfam" id="PF23046">
    <property type="entry name" value="tSH3-B_UBE2O"/>
    <property type="match status" value="1"/>
</dbReference>
<evidence type="ECO:0000256" key="3">
    <source>
        <dbReference type="SAM" id="MobiDB-lite"/>
    </source>
</evidence>
<protein>
    <submittedName>
        <fullName evidence="5">Ubiquitin-conjugating enzyme E2 O</fullName>
    </submittedName>
</protein>
<dbReference type="GO" id="GO:0061631">
    <property type="term" value="F:ubiquitin conjugating enzyme activity"/>
    <property type="evidence" value="ECO:0007669"/>
    <property type="project" value="TreeGrafter"/>
</dbReference>
<feature type="compositionally biased region" description="Polar residues" evidence="3">
    <location>
        <begin position="915"/>
        <end position="924"/>
    </location>
</feature>
<feature type="compositionally biased region" description="Basic and acidic residues" evidence="3">
    <location>
        <begin position="87"/>
        <end position="97"/>
    </location>
</feature>
<keyword evidence="1" id="KW-0808">Transferase</keyword>
<dbReference type="Pfam" id="PF23043">
    <property type="entry name" value="SH3-B_UBE2O"/>
    <property type="match status" value="1"/>
</dbReference>
<organism evidence="5">
    <name type="scientific">Bactrocera latifrons</name>
    <name type="common">Malaysian fruit fly</name>
    <name type="synonym">Chaetodacus latifrons</name>
    <dbReference type="NCBI Taxonomy" id="174628"/>
    <lineage>
        <taxon>Eukaryota</taxon>
        <taxon>Metazoa</taxon>
        <taxon>Ecdysozoa</taxon>
        <taxon>Arthropoda</taxon>
        <taxon>Hexapoda</taxon>
        <taxon>Insecta</taxon>
        <taxon>Pterygota</taxon>
        <taxon>Neoptera</taxon>
        <taxon>Endopterygota</taxon>
        <taxon>Diptera</taxon>
        <taxon>Brachycera</taxon>
        <taxon>Muscomorpha</taxon>
        <taxon>Tephritoidea</taxon>
        <taxon>Tephritidae</taxon>
        <taxon>Bactrocera</taxon>
        <taxon>Bactrocera</taxon>
    </lineage>
</organism>
<dbReference type="InterPro" id="IPR057734">
    <property type="entry name" value="UBE2O-like_SH3-C"/>
</dbReference>
<dbReference type="PANTHER" id="PTHR46116">
    <property type="entry name" value="(E3-INDEPENDENT) E2 UBIQUITIN-CONJUGATING ENZYME"/>
    <property type="match status" value="1"/>
</dbReference>